<reference evidence="5 6" key="1">
    <citation type="submission" date="2015-11" db="EMBL/GenBank/DDBJ databases">
        <authorList>
            <person name="Kook J.-K."/>
            <person name="Park S.-N."/>
            <person name="Lim Y.K."/>
            <person name="Jo E."/>
        </authorList>
    </citation>
    <scope>NUCLEOTIDE SEQUENCE [LARGE SCALE GENOMIC DNA]</scope>
    <source>
        <strain evidence="5 6">ChDC F206</strain>
    </source>
</reference>
<dbReference type="GeneID" id="60659211"/>
<dbReference type="AlphaFoldDB" id="A0AAC8WK72"/>
<evidence type="ECO:0000256" key="3">
    <source>
        <dbReference type="ARBA" id="ARBA00023125"/>
    </source>
</evidence>
<evidence type="ECO:0000256" key="1">
    <source>
        <dbReference type="ARBA" id="ARBA00010923"/>
    </source>
</evidence>
<protein>
    <recommendedName>
        <fullName evidence="4">Type I restriction modification DNA specificity domain-containing protein</fullName>
    </recommendedName>
</protein>
<sequence>MSKKDVFTKKNITSDGKNAIFYGDISRKYDCFAQEIINRIDDEAYGRATKVKKGQILVNLEDFDNKDIGRCVLYQNNIPAAINGNVLLLTLKNSFKGIIDLRYIAFLINYKDTIRNYIYQKSAGEKVKRLKKLDFENVLINIPSLEIQKQTVNNFIELKRQFEDDISEIERKIKLIDGYSKVYVESILNFKRNNNIEELN</sequence>
<comment type="similarity">
    <text evidence="1">Belongs to the type-I restriction system S methylase family.</text>
</comment>
<dbReference type="InterPro" id="IPR044946">
    <property type="entry name" value="Restrct_endonuc_typeI_TRD_sf"/>
</dbReference>
<accession>A0AAC8WK72</accession>
<evidence type="ECO:0000313" key="6">
    <source>
        <dbReference type="Proteomes" id="UP000068516"/>
    </source>
</evidence>
<dbReference type="GO" id="GO:0003677">
    <property type="term" value="F:DNA binding"/>
    <property type="evidence" value="ECO:0007669"/>
    <property type="project" value="UniProtKB-KW"/>
</dbReference>
<dbReference type="Proteomes" id="UP000068516">
    <property type="component" value="Chromosome"/>
</dbReference>
<evidence type="ECO:0000259" key="4">
    <source>
        <dbReference type="Pfam" id="PF01420"/>
    </source>
</evidence>
<dbReference type="InterPro" id="IPR000055">
    <property type="entry name" value="Restrct_endonuc_typeI_TRD"/>
</dbReference>
<dbReference type="RefSeq" id="WP_029495187.1">
    <property type="nucleotide sequence ID" value="NZ_ATKH01000063.1"/>
</dbReference>
<organism evidence="5 6">
    <name type="scientific">Fusobacterium hwasookii ChDC F206</name>
    <dbReference type="NCBI Taxonomy" id="1307443"/>
    <lineage>
        <taxon>Bacteria</taxon>
        <taxon>Fusobacteriati</taxon>
        <taxon>Fusobacteriota</taxon>
        <taxon>Fusobacteriia</taxon>
        <taxon>Fusobacteriales</taxon>
        <taxon>Fusobacteriaceae</taxon>
        <taxon>Fusobacterium</taxon>
    </lineage>
</organism>
<dbReference type="Gene3D" id="3.90.220.20">
    <property type="entry name" value="DNA methylase specificity domains"/>
    <property type="match status" value="1"/>
</dbReference>
<dbReference type="SUPFAM" id="SSF116734">
    <property type="entry name" value="DNA methylase specificity domain"/>
    <property type="match status" value="1"/>
</dbReference>
<proteinExistence type="inferred from homology"/>
<keyword evidence="3" id="KW-0238">DNA-binding</keyword>
<dbReference type="EMBL" id="CP013336">
    <property type="protein sequence ID" value="ALQ35519.1"/>
    <property type="molecule type" value="Genomic_DNA"/>
</dbReference>
<dbReference type="GO" id="GO:0009307">
    <property type="term" value="P:DNA restriction-modification system"/>
    <property type="evidence" value="ECO:0007669"/>
    <property type="project" value="UniProtKB-KW"/>
</dbReference>
<evidence type="ECO:0000256" key="2">
    <source>
        <dbReference type="ARBA" id="ARBA00022747"/>
    </source>
</evidence>
<evidence type="ECO:0000313" key="5">
    <source>
        <dbReference type="EMBL" id="ALQ35519.1"/>
    </source>
</evidence>
<gene>
    <name evidence="5" type="ORF">RN92_06310</name>
</gene>
<dbReference type="Pfam" id="PF01420">
    <property type="entry name" value="Methylase_S"/>
    <property type="match status" value="1"/>
</dbReference>
<feature type="domain" description="Type I restriction modification DNA specificity" evidence="4">
    <location>
        <begin position="3"/>
        <end position="160"/>
    </location>
</feature>
<keyword evidence="2" id="KW-0680">Restriction system</keyword>
<name>A0AAC8WK72_9FUSO</name>